<dbReference type="AlphaFoldDB" id="A0A388SFR5"/>
<accession>A0A401LLZ3</accession>
<accession>A0A388SFR5</accession>
<dbReference type="Gene3D" id="3.40.109.10">
    <property type="entry name" value="NADH Oxidase"/>
    <property type="match status" value="1"/>
</dbReference>
<dbReference type="InterPro" id="IPR000415">
    <property type="entry name" value="Nitroreductase-like"/>
</dbReference>
<sequence>MEFSSAIAFRHSIRYFSARPVPDPVLQAIAEDATRAPSQLNGQDWKIWISTGKSLDAIRSEFDERNRAGIPPSTDFANLPLSERSPEVRARMEAVAAEREALGLEADKRASQAVLFHAPAVAFITIPKVHSEWMVLDAGALEAFLLLAAASRGVGSIPAFNLVRYPDIVKRVLGIPDNLILAIGIGLGYPADSPLNRLRTGRVPVSEILTLKH</sequence>
<evidence type="ECO:0000256" key="3">
    <source>
        <dbReference type="ARBA" id="ARBA00022630"/>
    </source>
</evidence>
<evidence type="ECO:0000259" key="6">
    <source>
        <dbReference type="Pfam" id="PF00881"/>
    </source>
</evidence>
<organism evidence="7 8">
    <name type="scientific">Mesosutterella multiformis</name>
    <dbReference type="NCBI Taxonomy" id="2259133"/>
    <lineage>
        <taxon>Bacteria</taxon>
        <taxon>Pseudomonadati</taxon>
        <taxon>Pseudomonadota</taxon>
        <taxon>Betaproteobacteria</taxon>
        <taxon>Burkholderiales</taxon>
        <taxon>Sutterellaceae</taxon>
        <taxon>Mesosutterella</taxon>
    </lineage>
</organism>
<gene>
    <name evidence="7" type="ORF">MESMUL_16530</name>
</gene>
<dbReference type="GO" id="GO:0016491">
    <property type="term" value="F:oxidoreductase activity"/>
    <property type="evidence" value="ECO:0007669"/>
    <property type="project" value="UniProtKB-KW"/>
</dbReference>
<keyword evidence="3" id="KW-0285">Flavoprotein</keyword>
<reference evidence="7 8" key="1">
    <citation type="journal article" date="2018" name="Int. J. Syst. Evol. Microbiol.">
        <title>Mesosutterella multiformis gen. nov., sp. nov., a member of the family Sutterellaceae and Sutterella megalosphaeroides sp. nov., isolated from human faeces.</title>
        <authorList>
            <person name="Sakamoto M."/>
            <person name="Ikeyama N."/>
            <person name="Kunihiro T."/>
            <person name="Iino T."/>
            <person name="Yuki M."/>
            <person name="Ohkuma M."/>
        </authorList>
    </citation>
    <scope>NUCLEOTIDE SEQUENCE [LARGE SCALE GENOMIC DNA]</scope>
    <source>
        <strain evidence="7 8">4NBBH2</strain>
    </source>
</reference>
<comment type="cofactor">
    <cofactor evidence="1">
        <name>FMN</name>
        <dbReference type="ChEBI" id="CHEBI:58210"/>
    </cofactor>
</comment>
<dbReference type="EMBL" id="BGZJ01000001">
    <property type="protein sequence ID" value="GBO94299.1"/>
    <property type="molecule type" value="Genomic_DNA"/>
</dbReference>
<dbReference type="RefSeq" id="WP_116270526.1">
    <property type="nucleotide sequence ID" value="NZ_BGZJ01000001.1"/>
</dbReference>
<evidence type="ECO:0000256" key="2">
    <source>
        <dbReference type="ARBA" id="ARBA00007118"/>
    </source>
</evidence>
<keyword evidence="8" id="KW-1185">Reference proteome</keyword>
<dbReference type="Proteomes" id="UP000266091">
    <property type="component" value="Unassembled WGS sequence"/>
</dbReference>
<dbReference type="PANTHER" id="PTHR43673:SF2">
    <property type="entry name" value="NITROREDUCTASE"/>
    <property type="match status" value="1"/>
</dbReference>
<protein>
    <submittedName>
        <fullName evidence="7">NADH dehydrogenase</fullName>
    </submittedName>
</protein>
<evidence type="ECO:0000313" key="7">
    <source>
        <dbReference type="EMBL" id="GBO94299.1"/>
    </source>
</evidence>
<evidence type="ECO:0000256" key="1">
    <source>
        <dbReference type="ARBA" id="ARBA00001917"/>
    </source>
</evidence>
<dbReference type="PANTHER" id="PTHR43673">
    <property type="entry name" value="NAD(P)H NITROREDUCTASE YDGI-RELATED"/>
    <property type="match status" value="1"/>
</dbReference>
<dbReference type="SUPFAM" id="SSF55469">
    <property type="entry name" value="FMN-dependent nitroreductase-like"/>
    <property type="match status" value="1"/>
</dbReference>
<evidence type="ECO:0000313" key="8">
    <source>
        <dbReference type="Proteomes" id="UP000266091"/>
    </source>
</evidence>
<keyword evidence="5" id="KW-0560">Oxidoreductase</keyword>
<name>A0A388SFR5_9BURK</name>
<proteinExistence type="inferred from homology"/>
<dbReference type="OrthoDB" id="9773807at2"/>
<evidence type="ECO:0000256" key="4">
    <source>
        <dbReference type="ARBA" id="ARBA00022643"/>
    </source>
</evidence>
<comment type="similarity">
    <text evidence="2">Belongs to the nitroreductase family.</text>
</comment>
<dbReference type="InterPro" id="IPR029479">
    <property type="entry name" value="Nitroreductase"/>
</dbReference>
<dbReference type="Pfam" id="PF00881">
    <property type="entry name" value="Nitroreductase"/>
    <property type="match status" value="1"/>
</dbReference>
<evidence type="ECO:0000256" key="5">
    <source>
        <dbReference type="ARBA" id="ARBA00023002"/>
    </source>
</evidence>
<comment type="caution">
    <text evidence="7">The sequence shown here is derived from an EMBL/GenBank/DDBJ whole genome shotgun (WGS) entry which is preliminary data.</text>
</comment>
<keyword evidence="4" id="KW-0288">FMN</keyword>
<feature type="domain" description="Nitroreductase" evidence="6">
    <location>
        <begin position="7"/>
        <end position="186"/>
    </location>
</feature>